<organism evidence="2 3">
    <name type="scientific">Hypsizygus marmoreus</name>
    <name type="common">White beech mushroom</name>
    <name type="synonym">Agaricus marmoreus</name>
    <dbReference type="NCBI Taxonomy" id="39966"/>
    <lineage>
        <taxon>Eukaryota</taxon>
        <taxon>Fungi</taxon>
        <taxon>Dikarya</taxon>
        <taxon>Basidiomycota</taxon>
        <taxon>Agaricomycotina</taxon>
        <taxon>Agaricomycetes</taxon>
        <taxon>Agaricomycetidae</taxon>
        <taxon>Agaricales</taxon>
        <taxon>Tricholomatineae</taxon>
        <taxon>Lyophyllaceae</taxon>
        <taxon>Hypsizygus</taxon>
    </lineage>
</organism>
<dbReference type="Pfam" id="PF06912">
    <property type="entry name" value="DUF1275"/>
    <property type="match status" value="1"/>
</dbReference>
<keyword evidence="1" id="KW-1133">Transmembrane helix</keyword>
<dbReference type="EMBL" id="LUEZ02000102">
    <property type="protein sequence ID" value="RDB18362.1"/>
    <property type="molecule type" value="Genomic_DNA"/>
</dbReference>
<sequence>MPSESDPLKGSLSGSPADQLLARGYLSSSTTMTASITGSGHVEEGERRALPRSSFWTYLNSDVDPAYSTGPLAAFCFMTGYIDAISFTAIFVWCGFQTGNFVQLALALARLFEGPAEFRDTAFHRPDQQALCSLIAFNLGAFLGRIGDRVGPLKRIWLVSGTFLQALFTMAGALAIWKSNQMSIADDRGAPSWTNALTFVGLAFISASLGLQGIQGKRLNTQFGTTIVLTTVWVELMADPRLFKFREKVKTRDHRILAAGALFVGGFMGRSLVGKIGAPSALGVAVGLRVVVAISWIFVGGKSE</sequence>
<evidence type="ECO:0008006" key="4">
    <source>
        <dbReference type="Google" id="ProtNLM"/>
    </source>
</evidence>
<protein>
    <recommendedName>
        <fullName evidence="4">DUF1275 domain protein</fullName>
    </recommendedName>
</protein>
<evidence type="ECO:0000313" key="2">
    <source>
        <dbReference type="EMBL" id="RDB18362.1"/>
    </source>
</evidence>
<dbReference type="AlphaFoldDB" id="A0A369JAJ3"/>
<dbReference type="PANTHER" id="PTHR37488:SF2">
    <property type="entry name" value="DUF1275 DOMAIN-CONTAINING PROTEIN"/>
    <property type="match status" value="1"/>
</dbReference>
<dbReference type="STRING" id="39966.A0A369JAJ3"/>
<feature type="transmembrane region" description="Helical" evidence="1">
    <location>
        <begin position="279"/>
        <end position="299"/>
    </location>
</feature>
<dbReference type="Proteomes" id="UP000076154">
    <property type="component" value="Unassembled WGS sequence"/>
</dbReference>
<evidence type="ECO:0000313" key="3">
    <source>
        <dbReference type="Proteomes" id="UP000076154"/>
    </source>
</evidence>
<comment type="caution">
    <text evidence="2">The sequence shown here is derived from an EMBL/GenBank/DDBJ whole genome shotgun (WGS) entry which is preliminary data.</text>
</comment>
<gene>
    <name evidence="2" type="ORF">Hypma_000367</name>
</gene>
<feature type="transmembrane region" description="Helical" evidence="1">
    <location>
        <begin position="72"/>
        <end position="96"/>
    </location>
</feature>
<reference evidence="2" key="1">
    <citation type="submission" date="2018-04" db="EMBL/GenBank/DDBJ databases">
        <title>Whole genome sequencing of Hypsizygus marmoreus.</title>
        <authorList>
            <person name="Choi I.-G."/>
            <person name="Min B."/>
            <person name="Kim J.-G."/>
            <person name="Kim S."/>
            <person name="Oh Y.-L."/>
            <person name="Kong W.-S."/>
            <person name="Park H."/>
            <person name="Jeong J."/>
            <person name="Song E.-S."/>
        </authorList>
    </citation>
    <scope>NUCLEOTIDE SEQUENCE [LARGE SCALE GENOMIC DNA]</scope>
    <source>
        <strain evidence="2">51987-8</strain>
    </source>
</reference>
<feature type="transmembrane region" description="Helical" evidence="1">
    <location>
        <begin position="196"/>
        <end position="214"/>
    </location>
</feature>
<keyword evidence="3" id="KW-1185">Reference proteome</keyword>
<evidence type="ECO:0000256" key="1">
    <source>
        <dbReference type="SAM" id="Phobius"/>
    </source>
</evidence>
<feature type="transmembrane region" description="Helical" evidence="1">
    <location>
        <begin position="256"/>
        <end position="273"/>
    </location>
</feature>
<feature type="transmembrane region" description="Helical" evidence="1">
    <location>
        <begin position="156"/>
        <end position="176"/>
    </location>
</feature>
<keyword evidence="1" id="KW-0812">Transmembrane</keyword>
<accession>A0A369JAJ3</accession>
<dbReference type="PANTHER" id="PTHR37488">
    <property type="entry name" value="DUF1275 DOMAIN-CONTAINING PROTEIN"/>
    <property type="match status" value="1"/>
</dbReference>
<proteinExistence type="predicted"/>
<dbReference type="OrthoDB" id="5288586at2759"/>
<name>A0A369JAJ3_HYPMA</name>
<keyword evidence="1" id="KW-0472">Membrane</keyword>
<dbReference type="InterPro" id="IPR010699">
    <property type="entry name" value="DUF1275"/>
</dbReference>
<dbReference type="InParanoid" id="A0A369JAJ3"/>